<dbReference type="OrthoDB" id="5549158at2759"/>
<evidence type="ECO:0000256" key="3">
    <source>
        <dbReference type="ARBA" id="ARBA00022927"/>
    </source>
</evidence>
<dbReference type="GO" id="GO:0005778">
    <property type="term" value="C:peroxisomal membrane"/>
    <property type="evidence" value="ECO:0007669"/>
    <property type="project" value="UniProtKB-SubCell"/>
</dbReference>
<evidence type="ECO:0000256" key="6">
    <source>
        <dbReference type="ARBA" id="ARBA00023140"/>
    </source>
</evidence>
<evidence type="ECO:0000256" key="4">
    <source>
        <dbReference type="ARBA" id="ARBA00023010"/>
    </source>
</evidence>
<dbReference type="EMBL" id="CAACVR010000005">
    <property type="protein sequence ID" value="VEU20590.1"/>
    <property type="molecule type" value="Genomic_DNA"/>
</dbReference>
<keyword evidence="3 10" id="KW-0653">Protein transport</keyword>
<comment type="subcellular location">
    <subcellularLocation>
        <location evidence="9 10">Peroxisome membrane</location>
    </subcellularLocation>
</comment>
<dbReference type="InParanoid" id="A0A448YI48"/>
<evidence type="ECO:0000256" key="8">
    <source>
        <dbReference type="ARBA" id="ARBA00029691"/>
    </source>
</evidence>
<gene>
    <name evidence="14" type="ORF">BRENAR_LOCUS1325</name>
</gene>
<dbReference type="InterPro" id="IPR006785">
    <property type="entry name" value="Pex14_N"/>
</dbReference>
<name>A0A448YI48_BRENA</name>
<dbReference type="PANTHER" id="PTHR23058:SF0">
    <property type="entry name" value="PEROXISOMAL MEMBRANE PROTEIN PEX14"/>
    <property type="match status" value="1"/>
</dbReference>
<evidence type="ECO:0000256" key="7">
    <source>
        <dbReference type="ARBA" id="ARBA00029502"/>
    </source>
</evidence>
<dbReference type="Gene3D" id="1.10.10.10">
    <property type="entry name" value="Winged helix-like DNA-binding domain superfamily/Winged helix DNA-binding domain"/>
    <property type="match status" value="1"/>
</dbReference>
<evidence type="ECO:0000256" key="5">
    <source>
        <dbReference type="ARBA" id="ARBA00023136"/>
    </source>
</evidence>
<dbReference type="InterPro" id="IPR025655">
    <property type="entry name" value="PEX14"/>
</dbReference>
<accession>A0A448YI48</accession>
<dbReference type="FunCoup" id="A0A448YI48">
    <property type="interactions" value="65"/>
</dbReference>
<evidence type="ECO:0000256" key="12">
    <source>
        <dbReference type="SAM" id="MobiDB-lite"/>
    </source>
</evidence>
<evidence type="ECO:0000256" key="10">
    <source>
        <dbReference type="RuleBase" id="RU367032"/>
    </source>
</evidence>
<comment type="similarity">
    <text evidence="1 10">Belongs to the peroxin-14 family.</text>
</comment>
<dbReference type="AlphaFoldDB" id="A0A448YI48"/>
<evidence type="ECO:0000313" key="15">
    <source>
        <dbReference type="Proteomes" id="UP000290900"/>
    </source>
</evidence>
<dbReference type="Pfam" id="PF04695">
    <property type="entry name" value="Pex14_N"/>
    <property type="match status" value="1"/>
</dbReference>
<dbReference type="Proteomes" id="UP000290900">
    <property type="component" value="Unassembled WGS sequence"/>
</dbReference>
<comment type="function">
    <text evidence="10">Component of the PEX13-PEX14 docking complex, a translocon channel that specifically mediates the import of peroxisomal cargo proteins bound to PEX5 receptor. The PEX13-PEX14 docking complex forms a large import pore which can be opened to a diameter of about 9 nm. Mechanistically, PEX5 receptor along with cargo proteins associates with the PEX14 subunit of the PEX13-PEX14 docking complex in the cytosol, leading to the insertion of the receptor into the organelle membrane with the concomitant translocation of the cargo into the peroxisome matrix.</text>
</comment>
<feature type="domain" description="Peroxisome membrane anchor protein Pex14p N-terminal" evidence="13">
    <location>
        <begin position="5"/>
        <end position="49"/>
    </location>
</feature>
<evidence type="ECO:0000256" key="9">
    <source>
        <dbReference type="ARBA" id="ARBA00046271"/>
    </source>
</evidence>
<evidence type="ECO:0000259" key="13">
    <source>
        <dbReference type="Pfam" id="PF04695"/>
    </source>
</evidence>
<dbReference type="STRING" id="13370.A0A448YI48"/>
<keyword evidence="5 10" id="KW-0472">Membrane</keyword>
<dbReference type="GO" id="GO:0005102">
    <property type="term" value="F:signaling receptor binding"/>
    <property type="evidence" value="ECO:0007669"/>
    <property type="project" value="TreeGrafter"/>
</dbReference>
<dbReference type="PANTHER" id="PTHR23058">
    <property type="entry name" value="PEROXISOMAL MEMBRANE PROTEIN PEX14"/>
    <property type="match status" value="1"/>
</dbReference>
<keyword evidence="11" id="KW-0175">Coiled coil</keyword>
<feature type="coiled-coil region" evidence="11">
    <location>
        <begin position="142"/>
        <end position="169"/>
    </location>
</feature>
<dbReference type="GO" id="GO:1990429">
    <property type="term" value="C:peroxisomal importomer complex"/>
    <property type="evidence" value="ECO:0007669"/>
    <property type="project" value="TreeGrafter"/>
</dbReference>
<keyword evidence="4" id="KW-0811">Translocation</keyword>
<dbReference type="GO" id="GO:0016560">
    <property type="term" value="P:protein import into peroxisome matrix, docking"/>
    <property type="evidence" value="ECO:0007669"/>
    <property type="project" value="UniProtKB-UniRule"/>
</dbReference>
<keyword evidence="2 10" id="KW-0813">Transport</keyword>
<reference evidence="14 15" key="1">
    <citation type="submission" date="2018-12" db="EMBL/GenBank/DDBJ databases">
        <authorList>
            <person name="Tiukova I."/>
            <person name="Dainat J."/>
        </authorList>
    </citation>
    <scope>NUCLEOTIDE SEQUENCE [LARGE SCALE GENOMIC DNA]</scope>
</reference>
<keyword evidence="6 10" id="KW-0576">Peroxisome</keyword>
<feature type="region of interest" description="Disordered" evidence="12">
    <location>
        <begin position="57"/>
        <end position="76"/>
    </location>
</feature>
<keyword evidence="15" id="KW-1185">Reference proteome</keyword>
<organism evidence="14 15">
    <name type="scientific">Brettanomyces naardenensis</name>
    <name type="common">Yeast</name>
    <dbReference type="NCBI Taxonomy" id="13370"/>
    <lineage>
        <taxon>Eukaryota</taxon>
        <taxon>Fungi</taxon>
        <taxon>Dikarya</taxon>
        <taxon>Ascomycota</taxon>
        <taxon>Saccharomycotina</taxon>
        <taxon>Pichiomycetes</taxon>
        <taxon>Pichiales</taxon>
        <taxon>Pichiaceae</taxon>
        <taxon>Brettanomyces</taxon>
    </lineage>
</organism>
<evidence type="ECO:0000256" key="2">
    <source>
        <dbReference type="ARBA" id="ARBA00022448"/>
    </source>
</evidence>
<dbReference type="InterPro" id="IPR043035">
    <property type="entry name" value="Ribosomal_mL64_sf"/>
</dbReference>
<feature type="coiled-coil region" evidence="11">
    <location>
        <begin position="224"/>
        <end position="258"/>
    </location>
</feature>
<feature type="region of interest" description="Disordered" evidence="12">
    <location>
        <begin position="289"/>
        <end position="329"/>
    </location>
</feature>
<evidence type="ECO:0000256" key="11">
    <source>
        <dbReference type="SAM" id="Coils"/>
    </source>
</evidence>
<evidence type="ECO:0000313" key="14">
    <source>
        <dbReference type="EMBL" id="VEU20590.1"/>
    </source>
</evidence>
<dbReference type="Gene3D" id="6.10.280.120">
    <property type="entry name" value="Growth arrest and DNA-damage-inducible proteins-interacting protein 1"/>
    <property type="match status" value="1"/>
</dbReference>
<proteinExistence type="inferred from homology"/>
<dbReference type="InterPro" id="IPR036388">
    <property type="entry name" value="WH-like_DNA-bd_sf"/>
</dbReference>
<protein>
    <recommendedName>
        <fullName evidence="7 10">Peroxisomal membrane protein PEX14</fullName>
    </recommendedName>
    <alternativeName>
        <fullName evidence="8 10">Peroxin-14</fullName>
    </alternativeName>
</protein>
<evidence type="ECO:0000256" key="1">
    <source>
        <dbReference type="ARBA" id="ARBA00005443"/>
    </source>
</evidence>
<sequence>MASIREDMVASAVTFLVDGSVSDSPLAKKIEFLQSKGLTDAEVQEAIRRAQVGSTGNTTGVAVHADGPSTSTSPPTIPVKDYLNNNANENHINYPVYYSAPLSPERDWKDYLIMGTATAGLLYGAYQVVRKYVVPKIIPPSKSELEKEKEAVDQEFMRIQSLLDKFEEEQRDFYKKQDERSAKIDETMVEIDNIITKSNEKNLQNEETLKFLKLEVDSIKTSLMKSLEAQKQTIGSELSSLESQIDDLKLELRTLSSGERPSGANFFSKSSSGSSSSVKVPRVLSSASLGSFPLPEKEKEAEKSPVNPDAFSHLNIPPPSSIPSVKEVFGGSGNGKIPAWQLAAMGEGDKSIPDWQRG</sequence>